<keyword evidence="2" id="KW-0805">Transcription regulation</keyword>
<evidence type="ECO:0000313" key="6">
    <source>
        <dbReference type="EMBL" id="SLN53271.1"/>
    </source>
</evidence>
<dbReference type="PANTHER" id="PTHR30537">
    <property type="entry name" value="HTH-TYPE TRANSCRIPTIONAL REGULATOR"/>
    <property type="match status" value="1"/>
</dbReference>
<evidence type="ECO:0000256" key="1">
    <source>
        <dbReference type="ARBA" id="ARBA00009437"/>
    </source>
</evidence>
<dbReference type="Gene3D" id="3.40.190.290">
    <property type="match status" value="1"/>
</dbReference>
<dbReference type="SUPFAM" id="SSF53850">
    <property type="entry name" value="Periplasmic binding protein-like II"/>
    <property type="match status" value="1"/>
</dbReference>
<dbReference type="GO" id="GO:0043565">
    <property type="term" value="F:sequence-specific DNA binding"/>
    <property type="evidence" value="ECO:0007669"/>
    <property type="project" value="TreeGrafter"/>
</dbReference>
<reference evidence="6 7" key="1">
    <citation type="submission" date="2017-03" db="EMBL/GenBank/DDBJ databases">
        <authorList>
            <person name="Afonso C.L."/>
            <person name="Miller P.J."/>
            <person name="Scott M.A."/>
            <person name="Spackman E."/>
            <person name="Goraichik I."/>
            <person name="Dimitrov K.M."/>
            <person name="Suarez D.L."/>
            <person name="Swayne D.E."/>
        </authorList>
    </citation>
    <scope>NUCLEOTIDE SEQUENCE [LARGE SCALE GENOMIC DNA]</scope>
    <source>
        <strain evidence="6 7">CECT 7450</strain>
    </source>
</reference>
<dbReference type="InterPro" id="IPR000847">
    <property type="entry name" value="LysR_HTH_N"/>
</dbReference>
<dbReference type="GO" id="GO:0003700">
    <property type="term" value="F:DNA-binding transcription factor activity"/>
    <property type="evidence" value="ECO:0007669"/>
    <property type="project" value="InterPro"/>
</dbReference>
<keyword evidence="3" id="KW-0238">DNA-binding</keyword>
<dbReference type="InterPro" id="IPR036390">
    <property type="entry name" value="WH_DNA-bd_sf"/>
</dbReference>
<dbReference type="Gene3D" id="1.10.10.10">
    <property type="entry name" value="Winged helix-like DNA-binding domain superfamily/Winged helix DNA-binding domain"/>
    <property type="match status" value="1"/>
</dbReference>
<gene>
    <name evidence="6" type="primary">dmlR_8</name>
    <name evidence="6" type="ORF">ROA7450_02721</name>
</gene>
<evidence type="ECO:0000256" key="3">
    <source>
        <dbReference type="ARBA" id="ARBA00023125"/>
    </source>
</evidence>
<name>A0A1X6ZJC8_9RHOB</name>
<comment type="similarity">
    <text evidence="1">Belongs to the LysR transcriptional regulatory family.</text>
</comment>
<evidence type="ECO:0000259" key="5">
    <source>
        <dbReference type="PROSITE" id="PS50931"/>
    </source>
</evidence>
<keyword evidence="4" id="KW-0804">Transcription</keyword>
<accession>A0A1X6ZJC8</accession>
<evidence type="ECO:0000256" key="2">
    <source>
        <dbReference type="ARBA" id="ARBA00023015"/>
    </source>
</evidence>
<dbReference type="Pfam" id="PF00126">
    <property type="entry name" value="HTH_1"/>
    <property type="match status" value="1"/>
</dbReference>
<keyword evidence="7" id="KW-1185">Reference proteome</keyword>
<dbReference type="RefSeq" id="WP_085806342.1">
    <property type="nucleotide sequence ID" value="NZ_FWFX01000008.1"/>
</dbReference>
<dbReference type="AlphaFoldDB" id="A0A1X6ZJC8"/>
<dbReference type="InterPro" id="IPR058163">
    <property type="entry name" value="LysR-type_TF_proteobact-type"/>
</dbReference>
<evidence type="ECO:0000256" key="4">
    <source>
        <dbReference type="ARBA" id="ARBA00023163"/>
    </source>
</evidence>
<dbReference type="FunFam" id="1.10.10.10:FF:000001">
    <property type="entry name" value="LysR family transcriptional regulator"/>
    <property type="match status" value="1"/>
</dbReference>
<dbReference type="SUPFAM" id="SSF46785">
    <property type="entry name" value="Winged helix' DNA-binding domain"/>
    <property type="match status" value="1"/>
</dbReference>
<evidence type="ECO:0000313" key="7">
    <source>
        <dbReference type="Proteomes" id="UP000193061"/>
    </source>
</evidence>
<proteinExistence type="inferred from homology"/>
<dbReference type="Pfam" id="PF03466">
    <property type="entry name" value="LysR_substrate"/>
    <property type="match status" value="1"/>
</dbReference>
<dbReference type="PROSITE" id="PS50931">
    <property type="entry name" value="HTH_LYSR"/>
    <property type="match status" value="1"/>
</dbReference>
<dbReference type="InterPro" id="IPR005119">
    <property type="entry name" value="LysR_subst-bd"/>
</dbReference>
<dbReference type="PANTHER" id="PTHR30537:SF5">
    <property type="entry name" value="HTH-TYPE TRANSCRIPTIONAL ACTIVATOR TTDR-RELATED"/>
    <property type="match status" value="1"/>
</dbReference>
<dbReference type="InterPro" id="IPR036388">
    <property type="entry name" value="WH-like_DNA-bd_sf"/>
</dbReference>
<feature type="domain" description="HTH lysR-type" evidence="5">
    <location>
        <begin position="1"/>
        <end position="60"/>
    </location>
</feature>
<protein>
    <submittedName>
        <fullName evidence="6">HTH-type transcriptional regulator DmlR</fullName>
    </submittedName>
</protein>
<dbReference type="Proteomes" id="UP000193061">
    <property type="component" value="Unassembled WGS sequence"/>
</dbReference>
<dbReference type="EMBL" id="FWFX01000008">
    <property type="protein sequence ID" value="SLN53271.1"/>
    <property type="molecule type" value="Genomic_DNA"/>
</dbReference>
<organism evidence="6 7">
    <name type="scientific">Roseovarius albus</name>
    <dbReference type="NCBI Taxonomy" id="1247867"/>
    <lineage>
        <taxon>Bacteria</taxon>
        <taxon>Pseudomonadati</taxon>
        <taxon>Pseudomonadota</taxon>
        <taxon>Alphaproteobacteria</taxon>
        <taxon>Rhodobacterales</taxon>
        <taxon>Roseobacteraceae</taxon>
        <taxon>Roseovarius</taxon>
    </lineage>
</organism>
<dbReference type="GO" id="GO:0006351">
    <property type="term" value="P:DNA-templated transcription"/>
    <property type="evidence" value="ECO:0007669"/>
    <property type="project" value="TreeGrafter"/>
</dbReference>
<sequence length="285" mass="30610">MNLNPNDLLIFLAVTETQSMTAAADQAGISKSAVSQALKRLEDTIGAKLLFRTTRSMSLTNAGAKLVPACQALRAAQQDIDHICKDANAGHGQSLTITAPHALCQSVLIPLLSDLARMQSLKFRLIAEDSPVDLVAHQIDLAIRVGATAPQSARISRIGTLRESIYCTATYLEQVGGAPKSLSGLSDWSHIANDWQGDPIRYQAITGETLQVSPIVRCNTVLGVTSFVEQHVGVALLPELLAAKLPTFVSVYPISETPIYALHQHGKTPPPEVRALIGKLRQALR</sequence>
<dbReference type="OrthoDB" id="9786526at2"/>